<dbReference type="Proteomes" id="UP001169069">
    <property type="component" value="Unassembled WGS sequence"/>
</dbReference>
<keyword evidence="1" id="KW-0812">Transmembrane</keyword>
<sequence length="255" mass="29877">MSDFVVVFIFVLYPFYIIIISLITKMILPLFSITPPTFFTLLKKYSLIFFIMFLPLPVLSGFIFAFFNDISIPLIVLVTFYIYLQHYLMKTYILTAKRKTLPYKAITTIFVLLILSVSLIFLALDNVPRYMSWYTLDDEKITSSAISYSGNAPVCLYIVECSSGVPKLELISDIDKLNLDEIKELIWKRRIYNFCEGYTENIVLDFPEDTNISSARWSFYNDRFITNNGHWQGSWVSIYDWEKCTVEKATWNKQN</sequence>
<evidence type="ECO:0000313" key="2">
    <source>
        <dbReference type="EMBL" id="MDM5270755.1"/>
    </source>
</evidence>
<keyword evidence="3" id="KW-1185">Reference proteome</keyword>
<feature type="transmembrane region" description="Helical" evidence="1">
    <location>
        <begin position="45"/>
        <end position="64"/>
    </location>
</feature>
<organism evidence="2 3">
    <name type="scientific">Sulfurovum zhangzhouensis</name>
    <dbReference type="NCBI Taxonomy" id="3019067"/>
    <lineage>
        <taxon>Bacteria</taxon>
        <taxon>Pseudomonadati</taxon>
        <taxon>Campylobacterota</taxon>
        <taxon>Epsilonproteobacteria</taxon>
        <taxon>Campylobacterales</taxon>
        <taxon>Sulfurovaceae</taxon>
        <taxon>Sulfurovum</taxon>
    </lineage>
</organism>
<keyword evidence="1" id="KW-1133">Transmembrane helix</keyword>
<dbReference type="EMBL" id="JAQIBD010000001">
    <property type="protein sequence ID" value="MDM5270755.1"/>
    <property type="molecule type" value="Genomic_DNA"/>
</dbReference>
<feature type="transmembrane region" description="Helical" evidence="1">
    <location>
        <begin position="70"/>
        <end position="89"/>
    </location>
</feature>
<evidence type="ECO:0000256" key="1">
    <source>
        <dbReference type="SAM" id="Phobius"/>
    </source>
</evidence>
<gene>
    <name evidence="2" type="ORF">PGH07_01030</name>
</gene>
<dbReference type="RefSeq" id="WP_289412031.1">
    <property type="nucleotide sequence ID" value="NZ_JAQIBD010000001.1"/>
</dbReference>
<reference evidence="2" key="1">
    <citation type="submission" date="2023-01" db="EMBL/GenBank/DDBJ databases">
        <title>Sulfurovum sp. zt1-1 genome assembly.</title>
        <authorList>
            <person name="Wang J."/>
        </authorList>
    </citation>
    <scope>NUCLEOTIDE SEQUENCE</scope>
    <source>
        <strain evidence="2">Zt1-1</strain>
    </source>
</reference>
<accession>A0ABT7QV87</accession>
<proteinExistence type="predicted"/>
<feature type="transmembrane region" description="Helical" evidence="1">
    <location>
        <begin position="6"/>
        <end position="33"/>
    </location>
</feature>
<keyword evidence="1" id="KW-0472">Membrane</keyword>
<feature type="transmembrane region" description="Helical" evidence="1">
    <location>
        <begin position="101"/>
        <end position="124"/>
    </location>
</feature>
<name>A0ABT7QV87_9BACT</name>
<protein>
    <submittedName>
        <fullName evidence="2">Uncharacterized protein</fullName>
    </submittedName>
</protein>
<evidence type="ECO:0000313" key="3">
    <source>
        <dbReference type="Proteomes" id="UP001169069"/>
    </source>
</evidence>
<comment type="caution">
    <text evidence="2">The sequence shown here is derived from an EMBL/GenBank/DDBJ whole genome shotgun (WGS) entry which is preliminary data.</text>
</comment>